<dbReference type="AlphaFoldDB" id="A0A2H6KEW2"/>
<keyword evidence="1" id="KW-0812">Transmembrane</keyword>
<keyword evidence="1" id="KW-0472">Membrane</keyword>
<evidence type="ECO:0000256" key="1">
    <source>
        <dbReference type="SAM" id="Phobius"/>
    </source>
</evidence>
<sequence>MGGIDEVYKPQWHARFKPLFKTNTFEKAVVFIMGVSIMQPLHVTVAGGSFSVRRFGLGPESIGPFMGITYSFQQLFCLMGSLTSTVLSQTCEKNYAQYWVYINGTYSMVLCTFITMLNTRLLLLCATSIGDSNLTAYYWTLAFTGYLFGALDSPVRTLSAGNGMWFNLGMAFNGFCVNIIHALVPKFLPPSGDLHYWTIYWQILFTTLLSMAVGILWTILIIFDKFGPPKPDYSCRRGKGAGLEDALSGGMIHIFLVCGSLGTQFCVYPSVAPFSIVTPDKAQNVIRACLYLNALVGVAGVLLKDYCKLGMPWTSENGNEFYKASLFLFVPYFVLFWLFIYVLHHPKSFIGSMIYMKPTAVFVLTVVYFLVGGLLKTAGFGGAYSNMAYGNGKSGDGSGAGKAMTILGTSVMVTLVTTKFISAGYLRAFRAAKKGLDSGLPWPTEDMSEVRAFFYWLKCGLVGAGKTFRDVFTTDIRTKVLV</sequence>
<evidence type="ECO:0000313" key="2">
    <source>
        <dbReference type="EMBL" id="GBE61540.1"/>
    </source>
</evidence>
<organism evidence="2 3">
    <name type="scientific">Babesia ovata</name>
    <dbReference type="NCBI Taxonomy" id="189622"/>
    <lineage>
        <taxon>Eukaryota</taxon>
        <taxon>Sar</taxon>
        <taxon>Alveolata</taxon>
        <taxon>Apicomplexa</taxon>
        <taxon>Aconoidasida</taxon>
        <taxon>Piroplasmida</taxon>
        <taxon>Babesiidae</taxon>
        <taxon>Babesia</taxon>
    </lineage>
</organism>
<proteinExistence type="predicted"/>
<evidence type="ECO:0000313" key="3">
    <source>
        <dbReference type="Proteomes" id="UP000236319"/>
    </source>
</evidence>
<dbReference type="VEuPathDB" id="PiroplasmaDB:BOVATA_030330"/>
<dbReference type="RefSeq" id="XP_028867783.1">
    <property type="nucleotide sequence ID" value="XM_029011950.1"/>
</dbReference>
<feature type="transmembrane region" description="Helical" evidence="1">
    <location>
        <begin position="403"/>
        <end position="426"/>
    </location>
</feature>
<feature type="transmembrane region" description="Helical" evidence="1">
    <location>
        <begin position="355"/>
        <end position="375"/>
    </location>
</feature>
<feature type="transmembrane region" description="Helical" evidence="1">
    <location>
        <begin position="62"/>
        <end position="86"/>
    </location>
</feature>
<dbReference type="Proteomes" id="UP000236319">
    <property type="component" value="Unassembled WGS sequence"/>
</dbReference>
<comment type="caution">
    <text evidence="2">The sequence shown here is derived from an EMBL/GenBank/DDBJ whole genome shotgun (WGS) entry which is preliminary data.</text>
</comment>
<feature type="transmembrane region" description="Helical" evidence="1">
    <location>
        <begin position="28"/>
        <end position="50"/>
    </location>
</feature>
<feature type="transmembrane region" description="Helical" evidence="1">
    <location>
        <begin position="199"/>
        <end position="223"/>
    </location>
</feature>
<feature type="transmembrane region" description="Helical" evidence="1">
    <location>
        <begin position="98"/>
        <end position="116"/>
    </location>
</feature>
<feature type="transmembrane region" description="Helical" evidence="1">
    <location>
        <begin position="136"/>
        <end position="153"/>
    </location>
</feature>
<dbReference type="GeneID" id="39875310"/>
<gene>
    <name evidence="2" type="ORF">BOVATA_030330</name>
</gene>
<protein>
    <submittedName>
        <fullName evidence="2">Uncharacterized protein</fullName>
    </submittedName>
</protein>
<name>A0A2H6KEW2_9APIC</name>
<dbReference type="OrthoDB" id="364817at2759"/>
<dbReference type="EMBL" id="BDSA01000003">
    <property type="protein sequence ID" value="GBE61540.1"/>
    <property type="molecule type" value="Genomic_DNA"/>
</dbReference>
<keyword evidence="1" id="KW-1133">Transmembrane helix</keyword>
<feature type="transmembrane region" description="Helical" evidence="1">
    <location>
        <begin position="165"/>
        <end position="184"/>
    </location>
</feature>
<reference evidence="2 3" key="1">
    <citation type="journal article" date="2017" name="BMC Genomics">
        <title>Whole-genome assembly of Babesia ovata and comparative genomics between closely related pathogens.</title>
        <authorList>
            <person name="Yamagishi J."/>
            <person name="Asada M."/>
            <person name="Hakimi H."/>
            <person name="Tanaka T.Q."/>
            <person name="Sugimoto C."/>
            <person name="Kawazu S."/>
        </authorList>
    </citation>
    <scope>NUCLEOTIDE SEQUENCE [LARGE SCALE GENOMIC DNA]</scope>
    <source>
        <strain evidence="2 3">Miyake</strain>
    </source>
</reference>
<keyword evidence="3" id="KW-1185">Reference proteome</keyword>
<accession>A0A2H6KEW2</accession>
<feature type="transmembrane region" description="Helical" evidence="1">
    <location>
        <begin position="324"/>
        <end position="343"/>
    </location>
</feature>